<feature type="binding site" evidence="18">
    <location>
        <position position="262"/>
    </location>
    <ligand>
        <name>Zn(2+)</name>
        <dbReference type="ChEBI" id="CHEBI:29105"/>
    </ligand>
</feature>
<dbReference type="AlphaFoldDB" id="A0A0R1YX03"/>
<evidence type="ECO:0000256" key="7">
    <source>
        <dbReference type="ARBA" id="ARBA00013031"/>
    </source>
</evidence>
<evidence type="ECO:0000256" key="6">
    <source>
        <dbReference type="ARBA" id="ARBA00005412"/>
    </source>
</evidence>
<keyword evidence="13 18" id="KW-0862">Zinc</keyword>
<feature type="binding site" evidence="18">
    <location>
        <position position="246"/>
    </location>
    <ligand>
        <name>Zn(2+)</name>
        <dbReference type="ChEBI" id="CHEBI:29105"/>
    </ligand>
</feature>
<dbReference type="GO" id="GO:0003856">
    <property type="term" value="F:3-dehydroquinate synthase activity"/>
    <property type="evidence" value="ECO:0007669"/>
    <property type="project" value="UniProtKB-UniRule"/>
</dbReference>
<dbReference type="PANTHER" id="PTHR43622:SF7">
    <property type="entry name" value="3-DEHYDROQUINATE SYNTHASE, CHLOROPLASTIC"/>
    <property type="match status" value="1"/>
</dbReference>
<feature type="binding site" evidence="18">
    <location>
        <begin position="106"/>
        <end position="110"/>
    </location>
    <ligand>
        <name>NAD(+)</name>
        <dbReference type="ChEBI" id="CHEBI:57540"/>
    </ligand>
</feature>
<keyword evidence="12 18" id="KW-0547">Nucleotide-binding</keyword>
<dbReference type="Proteomes" id="UP000051010">
    <property type="component" value="Unassembled WGS sequence"/>
</dbReference>
<sequence>MKIVEVKLPDHSYNVEIETGILNCTGQLVSSVWQQRKIALISDSNVAPLYQQQVADSLEAVGFTVHNYQFPAGEASKSLTVLADLTRDMAADGFNRDDGVVALGGGVTGDLAGFGAASYMRGISLIQIPTSLLAQVDSSVGGKTAVDLDTTKNIIGAFHQPDLVIIDPNTLQTLDRRDLVEGYGEIVKESALTDGQLWDLVKKIQSPEDIIENAEELSELSIQYKADVVMADEKEGGLRQVLNFGHTIGHAVEALADGDLRHGEAVSIGMVAISRVFEEKGLTQAGVTDKLIDRLDAVGLPLTSPLLDDDAVFDKIKNDKKNRNGHLNLIYLHQIGGPAIKSIPSDEIRDFLNIKTLQR</sequence>
<evidence type="ECO:0000256" key="8">
    <source>
        <dbReference type="ARBA" id="ARBA00017684"/>
    </source>
</evidence>
<protein>
    <recommendedName>
        <fullName evidence="8 18">3-dehydroquinate synthase</fullName>
        <shortName evidence="18">DHQS</shortName>
        <ecNumber evidence="7 18">4.2.3.4</ecNumber>
    </recommendedName>
</protein>
<feature type="binding site" evidence="18">
    <location>
        <begin position="170"/>
        <end position="173"/>
    </location>
    <ligand>
        <name>NAD(+)</name>
        <dbReference type="ChEBI" id="CHEBI:57540"/>
    </ligand>
</feature>
<dbReference type="GO" id="GO:0000166">
    <property type="term" value="F:nucleotide binding"/>
    <property type="evidence" value="ECO:0007669"/>
    <property type="project" value="UniProtKB-KW"/>
</dbReference>
<keyword evidence="15 18" id="KW-0057">Aromatic amino acid biosynthesis</keyword>
<dbReference type="InterPro" id="IPR056179">
    <property type="entry name" value="DHQS_C"/>
</dbReference>
<comment type="pathway">
    <text evidence="5 18">Metabolic intermediate biosynthesis; chorismate biosynthesis; chorismate from D-erythrose 4-phosphate and phosphoenolpyruvate: step 2/7.</text>
</comment>
<name>A0A0R1YX03_9LACO</name>
<dbReference type="EMBL" id="AZFZ01000007">
    <property type="protein sequence ID" value="KRM44996.1"/>
    <property type="molecule type" value="Genomic_DNA"/>
</dbReference>
<evidence type="ECO:0000256" key="4">
    <source>
        <dbReference type="ARBA" id="ARBA00004496"/>
    </source>
</evidence>
<comment type="catalytic activity">
    <reaction evidence="1 18">
        <text>7-phospho-2-dehydro-3-deoxy-D-arabino-heptonate = 3-dehydroquinate + phosphate</text>
        <dbReference type="Rhea" id="RHEA:21968"/>
        <dbReference type="ChEBI" id="CHEBI:32364"/>
        <dbReference type="ChEBI" id="CHEBI:43474"/>
        <dbReference type="ChEBI" id="CHEBI:58394"/>
        <dbReference type="EC" id="4.2.3.4"/>
    </reaction>
</comment>
<feature type="binding site" evidence="18">
    <location>
        <position position="152"/>
    </location>
    <ligand>
        <name>NAD(+)</name>
        <dbReference type="ChEBI" id="CHEBI:57540"/>
    </ligand>
</feature>
<gene>
    <name evidence="18" type="primary">aroB</name>
    <name evidence="21" type="ORF">FD47_GL002642</name>
</gene>
<keyword evidence="11 18" id="KW-0479">Metal-binding</keyword>
<evidence type="ECO:0000256" key="1">
    <source>
        <dbReference type="ARBA" id="ARBA00001393"/>
    </source>
</evidence>
<keyword evidence="10 18" id="KW-0028">Amino-acid biosynthesis</keyword>
<dbReference type="InterPro" id="IPR030963">
    <property type="entry name" value="DHQ_synth_fam"/>
</dbReference>
<dbReference type="EC" id="4.2.3.4" evidence="7 18"/>
<evidence type="ECO:0000256" key="18">
    <source>
        <dbReference type="HAMAP-Rule" id="MF_00110"/>
    </source>
</evidence>
<evidence type="ECO:0000256" key="3">
    <source>
        <dbReference type="ARBA" id="ARBA00001947"/>
    </source>
</evidence>
<keyword evidence="14 18" id="KW-0520">NAD</keyword>
<evidence type="ECO:0000313" key="22">
    <source>
        <dbReference type="Proteomes" id="UP000051010"/>
    </source>
</evidence>
<evidence type="ECO:0000256" key="5">
    <source>
        <dbReference type="ARBA" id="ARBA00004661"/>
    </source>
</evidence>
<dbReference type="InterPro" id="IPR016037">
    <property type="entry name" value="DHQ_synth_AroB"/>
</dbReference>
<dbReference type="NCBIfam" id="TIGR01357">
    <property type="entry name" value="aroB"/>
    <property type="match status" value="1"/>
</dbReference>
<feature type="domain" description="3-dehydroquinate synthase C-terminal" evidence="20">
    <location>
        <begin position="182"/>
        <end position="322"/>
    </location>
</feature>
<evidence type="ECO:0000256" key="13">
    <source>
        <dbReference type="ARBA" id="ARBA00022833"/>
    </source>
</evidence>
<comment type="caution">
    <text evidence="18">Lacks conserved residue(s) required for the propagation of feature annotation.</text>
</comment>
<dbReference type="PANTHER" id="PTHR43622">
    <property type="entry name" value="3-DEHYDROQUINATE SYNTHASE"/>
    <property type="match status" value="1"/>
</dbReference>
<evidence type="ECO:0000259" key="20">
    <source>
        <dbReference type="Pfam" id="PF24621"/>
    </source>
</evidence>
<dbReference type="Gene3D" id="1.20.1090.10">
    <property type="entry name" value="Dehydroquinate synthase-like - alpha domain"/>
    <property type="match status" value="1"/>
</dbReference>
<dbReference type="Gene3D" id="3.40.50.1970">
    <property type="match status" value="1"/>
</dbReference>
<dbReference type="PATRIC" id="fig|1423786.4.peg.2764"/>
<dbReference type="SUPFAM" id="SSF56796">
    <property type="entry name" value="Dehydroquinate synthase-like"/>
    <property type="match status" value="1"/>
</dbReference>
<feature type="binding site" evidence="18">
    <location>
        <begin position="130"/>
        <end position="131"/>
    </location>
    <ligand>
        <name>NAD(+)</name>
        <dbReference type="ChEBI" id="CHEBI:57540"/>
    </ligand>
</feature>
<evidence type="ECO:0000256" key="2">
    <source>
        <dbReference type="ARBA" id="ARBA00001911"/>
    </source>
</evidence>
<dbReference type="GO" id="GO:0008652">
    <property type="term" value="P:amino acid biosynthetic process"/>
    <property type="evidence" value="ECO:0007669"/>
    <property type="project" value="UniProtKB-KW"/>
</dbReference>
<comment type="similarity">
    <text evidence="6 18">Belongs to the sugar phosphate cyclases superfamily. Dehydroquinate synthase family.</text>
</comment>
<evidence type="ECO:0000313" key="21">
    <source>
        <dbReference type="EMBL" id="KRM44996.1"/>
    </source>
</evidence>
<keyword evidence="16 18" id="KW-0456">Lyase</keyword>
<comment type="cofactor">
    <cofactor evidence="2 18">
        <name>NAD(+)</name>
        <dbReference type="ChEBI" id="CHEBI:57540"/>
    </cofactor>
</comment>
<comment type="caution">
    <text evidence="21">The sequence shown here is derived from an EMBL/GenBank/DDBJ whole genome shotgun (WGS) entry which is preliminary data.</text>
</comment>
<dbReference type="UniPathway" id="UPA00053">
    <property type="reaction ID" value="UER00085"/>
</dbReference>
<feature type="binding site" evidence="18">
    <location>
        <position position="143"/>
    </location>
    <ligand>
        <name>NAD(+)</name>
        <dbReference type="ChEBI" id="CHEBI:57540"/>
    </ligand>
</feature>
<feature type="binding site" evidence="18">
    <location>
        <position position="185"/>
    </location>
    <ligand>
        <name>Zn(2+)</name>
        <dbReference type="ChEBI" id="CHEBI:29105"/>
    </ligand>
</feature>
<evidence type="ECO:0000256" key="15">
    <source>
        <dbReference type="ARBA" id="ARBA00023141"/>
    </source>
</evidence>
<dbReference type="FunFam" id="3.40.50.1970:FF:000007">
    <property type="entry name" value="Pentafunctional AROM polypeptide"/>
    <property type="match status" value="1"/>
</dbReference>
<keyword evidence="9 18" id="KW-0963">Cytoplasm</keyword>
<evidence type="ECO:0000256" key="14">
    <source>
        <dbReference type="ARBA" id="ARBA00023027"/>
    </source>
</evidence>
<keyword evidence="17 18" id="KW-0170">Cobalt</keyword>
<evidence type="ECO:0000256" key="17">
    <source>
        <dbReference type="ARBA" id="ARBA00023285"/>
    </source>
</evidence>
<evidence type="ECO:0000256" key="11">
    <source>
        <dbReference type="ARBA" id="ARBA00022723"/>
    </source>
</evidence>
<dbReference type="RefSeq" id="WP_056980035.1">
    <property type="nucleotide sequence ID" value="NZ_AZFZ01000007.1"/>
</dbReference>
<dbReference type="GO" id="GO:0005737">
    <property type="term" value="C:cytoplasm"/>
    <property type="evidence" value="ECO:0007669"/>
    <property type="project" value="UniProtKB-SubCell"/>
</dbReference>
<comment type="cofactor">
    <cofactor evidence="18">
        <name>Co(2+)</name>
        <dbReference type="ChEBI" id="CHEBI:48828"/>
    </cofactor>
    <cofactor evidence="18">
        <name>Zn(2+)</name>
        <dbReference type="ChEBI" id="CHEBI:29105"/>
    </cofactor>
    <text evidence="18">Binds 1 divalent metal cation per subunit. Can use either Co(2+) or Zn(2+).</text>
</comment>
<dbReference type="InterPro" id="IPR050071">
    <property type="entry name" value="Dehydroquinate_synthase"/>
</dbReference>
<comment type="cofactor">
    <cofactor evidence="3">
        <name>Zn(2+)</name>
        <dbReference type="ChEBI" id="CHEBI:29105"/>
    </cofactor>
</comment>
<reference evidence="21 22" key="1">
    <citation type="journal article" date="2015" name="Genome Announc.">
        <title>Expanding the biotechnology potential of lactobacilli through comparative genomics of 213 strains and associated genera.</title>
        <authorList>
            <person name="Sun Z."/>
            <person name="Harris H.M."/>
            <person name="McCann A."/>
            <person name="Guo C."/>
            <person name="Argimon S."/>
            <person name="Zhang W."/>
            <person name="Yang X."/>
            <person name="Jeffery I.B."/>
            <person name="Cooney J.C."/>
            <person name="Kagawa T.F."/>
            <person name="Liu W."/>
            <person name="Song Y."/>
            <person name="Salvetti E."/>
            <person name="Wrobel A."/>
            <person name="Rasinkangas P."/>
            <person name="Parkhill J."/>
            <person name="Rea M.C."/>
            <person name="O'Sullivan O."/>
            <person name="Ritari J."/>
            <person name="Douillard F.P."/>
            <person name="Paul Ross R."/>
            <person name="Yang R."/>
            <person name="Briner A.E."/>
            <person name="Felis G.E."/>
            <person name="de Vos W.M."/>
            <person name="Barrangou R."/>
            <person name="Klaenhammer T.R."/>
            <person name="Caufield P.W."/>
            <person name="Cui Y."/>
            <person name="Zhang H."/>
            <person name="O'Toole P.W."/>
        </authorList>
    </citation>
    <scope>NUCLEOTIDE SEQUENCE [LARGE SCALE GENOMIC DNA]</scope>
    <source>
        <strain evidence="21 22">DSM 18390</strain>
    </source>
</reference>
<comment type="subcellular location">
    <subcellularLocation>
        <location evidence="4 18">Cytoplasm</location>
    </subcellularLocation>
</comment>
<comment type="function">
    <text evidence="18">Catalyzes the conversion of 3-deoxy-D-arabino-heptulosonate 7-phosphate (DAHP) to dehydroquinate (DHQ).</text>
</comment>
<dbReference type="Pfam" id="PF01761">
    <property type="entry name" value="DHQ_synthase"/>
    <property type="match status" value="1"/>
</dbReference>
<evidence type="ECO:0000259" key="19">
    <source>
        <dbReference type="Pfam" id="PF01761"/>
    </source>
</evidence>
<accession>A0A0R1YX03</accession>
<evidence type="ECO:0000256" key="10">
    <source>
        <dbReference type="ARBA" id="ARBA00022605"/>
    </source>
</evidence>
<proteinExistence type="inferred from homology"/>
<dbReference type="GO" id="GO:0009423">
    <property type="term" value="P:chorismate biosynthetic process"/>
    <property type="evidence" value="ECO:0007669"/>
    <property type="project" value="UniProtKB-UniRule"/>
</dbReference>
<evidence type="ECO:0000256" key="12">
    <source>
        <dbReference type="ARBA" id="ARBA00022741"/>
    </source>
</evidence>
<dbReference type="InterPro" id="IPR030960">
    <property type="entry name" value="DHQS/DOIS_N"/>
</dbReference>
<dbReference type="CDD" id="cd08195">
    <property type="entry name" value="DHQS"/>
    <property type="match status" value="1"/>
</dbReference>
<evidence type="ECO:0000256" key="9">
    <source>
        <dbReference type="ARBA" id="ARBA00022490"/>
    </source>
</evidence>
<evidence type="ECO:0000256" key="16">
    <source>
        <dbReference type="ARBA" id="ARBA00023239"/>
    </source>
</evidence>
<organism evidence="21 22">
    <name type="scientific">Lentilactobacillus parafarraginis DSM 18390 = JCM 14109</name>
    <dbReference type="NCBI Taxonomy" id="1423786"/>
    <lineage>
        <taxon>Bacteria</taxon>
        <taxon>Bacillati</taxon>
        <taxon>Bacillota</taxon>
        <taxon>Bacilli</taxon>
        <taxon>Lactobacillales</taxon>
        <taxon>Lactobacillaceae</taxon>
        <taxon>Lentilactobacillus</taxon>
    </lineage>
</organism>
<dbReference type="GO" id="GO:0046872">
    <property type="term" value="F:metal ion binding"/>
    <property type="evidence" value="ECO:0007669"/>
    <property type="project" value="UniProtKB-KW"/>
</dbReference>
<dbReference type="HAMAP" id="MF_00110">
    <property type="entry name" value="DHQ_synthase"/>
    <property type="match status" value="1"/>
</dbReference>
<dbReference type="Pfam" id="PF24621">
    <property type="entry name" value="DHQS_C"/>
    <property type="match status" value="1"/>
</dbReference>
<dbReference type="PIRSF" id="PIRSF001455">
    <property type="entry name" value="DHQ_synth"/>
    <property type="match status" value="1"/>
</dbReference>
<feature type="domain" description="3-dehydroquinate synthase N-terminal" evidence="19">
    <location>
        <begin position="69"/>
        <end position="179"/>
    </location>
</feature>
<dbReference type="GO" id="GO:0009073">
    <property type="term" value="P:aromatic amino acid family biosynthetic process"/>
    <property type="evidence" value="ECO:0007669"/>
    <property type="project" value="UniProtKB-KW"/>
</dbReference>